<dbReference type="AlphaFoldDB" id="A0AAW0FBY3"/>
<reference evidence="1 2" key="1">
    <citation type="submission" date="2022-09" db="EMBL/GenBank/DDBJ databases">
        <authorList>
            <person name="Palmer J.M."/>
        </authorList>
    </citation>
    <scope>NUCLEOTIDE SEQUENCE [LARGE SCALE GENOMIC DNA]</scope>
    <source>
        <strain evidence="1 2">DSM 7382</strain>
    </source>
</reference>
<evidence type="ECO:0000313" key="2">
    <source>
        <dbReference type="Proteomes" id="UP001385951"/>
    </source>
</evidence>
<dbReference type="Proteomes" id="UP001385951">
    <property type="component" value="Unassembled WGS sequence"/>
</dbReference>
<keyword evidence="2" id="KW-1185">Reference proteome</keyword>
<accession>A0AAW0FBY3</accession>
<protein>
    <submittedName>
        <fullName evidence="1">Uncharacterized protein</fullName>
    </submittedName>
</protein>
<name>A0AAW0FBY3_9APHY</name>
<dbReference type="EMBL" id="JASBNA010000142">
    <property type="protein sequence ID" value="KAK7676024.1"/>
    <property type="molecule type" value="Genomic_DNA"/>
</dbReference>
<evidence type="ECO:0000313" key="1">
    <source>
        <dbReference type="EMBL" id="KAK7676024.1"/>
    </source>
</evidence>
<gene>
    <name evidence="1" type="ORF">QCA50_021035</name>
</gene>
<proteinExistence type="predicted"/>
<organism evidence="1 2">
    <name type="scientific">Cerrena zonata</name>
    <dbReference type="NCBI Taxonomy" id="2478898"/>
    <lineage>
        <taxon>Eukaryota</taxon>
        <taxon>Fungi</taxon>
        <taxon>Dikarya</taxon>
        <taxon>Basidiomycota</taxon>
        <taxon>Agaricomycotina</taxon>
        <taxon>Agaricomycetes</taxon>
        <taxon>Polyporales</taxon>
        <taxon>Cerrenaceae</taxon>
        <taxon>Cerrena</taxon>
    </lineage>
</organism>
<comment type="caution">
    <text evidence="1">The sequence shown here is derived from an EMBL/GenBank/DDBJ whole genome shotgun (WGS) entry which is preliminary data.</text>
</comment>
<sequence>MYLRSRFLRRLDYNRCEDVLTILSPLRHDFLVMPATSVDSMSTTKLDQMFLSALPSCHTCRLGKYLFQCPSQADSALATFSTLCRSRFRWVSISDIQGISVSLMPHLFDESIPDWDKSTTRLTNHSEQVQHDGSN</sequence>